<dbReference type="PANTHER" id="PTHR43246">
    <property type="entry name" value="PEPTIDYL-PROLYL CIS-TRANS ISOMERASE CYP38, CHLOROPLASTIC"/>
    <property type="match status" value="1"/>
</dbReference>
<evidence type="ECO:0000256" key="2">
    <source>
        <dbReference type="ARBA" id="ARBA00004496"/>
    </source>
</evidence>
<keyword evidence="6 7" id="KW-0413">Isomerase</keyword>
<dbReference type="Proteomes" id="UP000271003">
    <property type="component" value="Chromosome"/>
</dbReference>
<comment type="function">
    <text evidence="1 7">PPIases accelerate the folding of proteins. It catalyzes the cis-trans isomerization of proline imidic peptide bonds in oligopeptides.</text>
</comment>
<dbReference type="AlphaFoldDB" id="A0A2Z6IDJ6"/>
<dbReference type="SUPFAM" id="SSF50891">
    <property type="entry name" value="Cyclophilin-like"/>
    <property type="match status" value="1"/>
</dbReference>
<evidence type="ECO:0000313" key="9">
    <source>
        <dbReference type="EMBL" id="BBF23198.1"/>
    </source>
</evidence>
<dbReference type="PRINTS" id="PR00153">
    <property type="entry name" value="CSAPPISMRASE"/>
</dbReference>
<evidence type="ECO:0000256" key="1">
    <source>
        <dbReference type="ARBA" id="ARBA00002388"/>
    </source>
</evidence>
<protein>
    <recommendedName>
        <fullName evidence="7">Peptidyl-prolyl cis-trans isomerase</fullName>
        <shortName evidence="7">PPIase</shortName>
        <ecNumber evidence="7">5.2.1.8</ecNumber>
    </recommendedName>
</protein>
<dbReference type="EC" id="5.2.1.8" evidence="7"/>
<dbReference type="CDD" id="cd01920">
    <property type="entry name" value="cyclophilin_EcCYP_like"/>
    <property type="match status" value="1"/>
</dbReference>
<name>A0A2Z6IDJ6_9BURK</name>
<sequence>MDTIMIRFTTNKGVIDIELDHEHAPKTSENFEEYVKSGFYNGVIFHRVIRGFMIQGGGFLPGMIQKETRAPIENEAANGLKNDRYTIAMARTGDPHSATAQFFINVADNDFLNHTAPTSQGWGYAVFGRVVAGEDVVDEIAKVRTSTRGFHGDVPVEDVVIEKAEIIAD</sequence>
<dbReference type="KEGG" id="sutt:SUTMEG_10890"/>
<dbReference type="GO" id="GO:0005737">
    <property type="term" value="C:cytoplasm"/>
    <property type="evidence" value="ECO:0007669"/>
    <property type="project" value="UniProtKB-SubCell"/>
</dbReference>
<keyword evidence="10" id="KW-1185">Reference proteome</keyword>
<gene>
    <name evidence="9" type="primary">ppiB</name>
    <name evidence="9" type="ORF">SUTMEG_10890</name>
</gene>
<dbReference type="InterPro" id="IPR029000">
    <property type="entry name" value="Cyclophilin-like_dom_sf"/>
</dbReference>
<dbReference type="FunFam" id="2.40.100.10:FF:000004">
    <property type="entry name" value="Peptidyl-prolyl cis-trans isomerase"/>
    <property type="match status" value="1"/>
</dbReference>
<organism evidence="9 10">
    <name type="scientific">Sutterella megalosphaeroides</name>
    <dbReference type="NCBI Taxonomy" id="2494234"/>
    <lineage>
        <taxon>Bacteria</taxon>
        <taxon>Pseudomonadati</taxon>
        <taxon>Pseudomonadota</taxon>
        <taxon>Betaproteobacteria</taxon>
        <taxon>Burkholderiales</taxon>
        <taxon>Sutterellaceae</taxon>
        <taxon>Sutterella</taxon>
    </lineage>
</organism>
<comment type="catalytic activity">
    <reaction evidence="7">
        <text>[protein]-peptidylproline (omega=180) = [protein]-peptidylproline (omega=0)</text>
        <dbReference type="Rhea" id="RHEA:16237"/>
        <dbReference type="Rhea" id="RHEA-COMP:10747"/>
        <dbReference type="Rhea" id="RHEA-COMP:10748"/>
        <dbReference type="ChEBI" id="CHEBI:83833"/>
        <dbReference type="ChEBI" id="CHEBI:83834"/>
        <dbReference type="EC" id="5.2.1.8"/>
    </reaction>
</comment>
<evidence type="ECO:0000256" key="7">
    <source>
        <dbReference type="RuleBase" id="RU363019"/>
    </source>
</evidence>
<evidence type="ECO:0000256" key="3">
    <source>
        <dbReference type="ARBA" id="ARBA00007365"/>
    </source>
</evidence>
<keyword evidence="5 7" id="KW-0697">Rotamase</keyword>
<comment type="subcellular location">
    <subcellularLocation>
        <location evidence="2">Cytoplasm</location>
    </subcellularLocation>
</comment>
<dbReference type="GO" id="GO:0006457">
    <property type="term" value="P:protein folding"/>
    <property type="evidence" value="ECO:0007669"/>
    <property type="project" value="InterPro"/>
</dbReference>
<dbReference type="Gene3D" id="2.40.100.10">
    <property type="entry name" value="Cyclophilin-like"/>
    <property type="match status" value="1"/>
</dbReference>
<dbReference type="InterPro" id="IPR020892">
    <property type="entry name" value="Cyclophilin-type_PPIase_CS"/>
</dbReference>
<dbReference type="Pfam" id="PF00160">
    <property type="entry name" value="Pro_isomerase"/>
    <property type="match status" value="1"/>
</dbReference>
<accession>A0A2Z6IDJ6</accession>
<dbReference type="EMBL" id="AP018786">
    <property type="protein sequence ID" value="BBF23198.1"/>
    <property type="molecule type" value="Genomic_DNA"/>
</dbReference>
<dbReference type="InterPro" id="IPR002130">
    <property type="entry name" value="Cyclophilin-type_PPIase_dom"/>
</dbReference>
<feature type="domain" description="PPIase cyclophilin-type" evidence="8">
    <location>
        <begin position="13"/>
        <end position="166"/>
    </location>
</feature>
<evidence type="ECO:0000256" key="6">
    <source>
        <dbReference type="ARBA" id="ARBA00023235"/>
    </source>
</evidence>
<reference evidence="9 10" key="1">
    <citation type="journal article" date="2018" name="Int. J. Syst. Evol. Microbiol.">
        <title>Mesosutterella multiformis gen. nov., sp. nov., a member of the family Sutterellaceae and Sutterella megalosphaeroides sp. nov., isolated from human faeces.</title>
        <authorList>
            <person name="Sakamoto M."/>
            <person name="Ikeyama N."/>
            <person name="Kunihiro T."/>
            <person name="Iino T."/>
            <person name="Yuki M."/>
            <person name="Ohkuma M."/>
        </authorList>
    </citation>
    <scope>NUCLEOTIDE SEQUENCE [LARGE SCALE GENOMIC DNA]</scope>
    <source>
        <strain evidence="9 10">6FBBBH3</strain>
    </source>
</reference>
<comment type="similarity">
    <text evidence="3 7">Belongs to the cyclophilin-type PPIase family.</text>
</comment>
<dbReference type="InterPro" id="IPR024936">
    <property type="entry name" value="Cyclophilin-type_PPIase"/>
</dbReference>
<evidence type="ECO:0000259" key="8">
    <source>
        <dbReference type="PROSITE" id="PS50072"/>
    </source>
</evidence>
<keyword evidence="4" id="KW-0963">Cytoplasm</keyword>
<evidence type="ECO:0000256" key="5">
    <source>
        <dbReference type="ARBA" id="ARBA00023110"/>
    </source>
</evidence>
<dbReference type="PROSITE" id="PS00170">
    <property type="entry name" value="CSA_PPIASE_1"/>
    <property type="match status" value="1"/>
</dbReference>
<dbReference type="GO" id="GO:0003755">
    <property type="term" value="F:peptidyl-prolyl cis-trans isomerase activity"/>
    <property type="evidence" value="ECO:0007669"/>
    <property type="project" value="UniProtKB-UniRule"/>
</dbReference>
<evidence type="ECO:0000313" key="10">
    <source>
        <dbReference type="Proteomes" id="UP000271003"/>
    </source>
</evidence>
<dbReference type="InterPro" id="IPR044665">
    <property type="entry name" value="E_coli_cyclophilin_A-like"/>
</dbReference>
<evidence type="ECO:0000256" key="4">
    <source>
        <dbReference type="ARBA" id="ARBA00022490"/>
    </source>
</evidence>
<dbReference type="PIRSF" id="PIRSF001467">
    <property type="entry name" value="Peptidylpro_ismrse"/>
    <property type="match status" value="1"/>
</dbReference>
<proteinExistence type="inferred from homology"/>
<dbReference type="PROSITE" id="PS50072">
    <property type="entry name" value="CSA_PPIASE_2"/>
    <property type="match status" value="1"/>
</dbReference>